<feature type="compositionally biased region" description="Acidic residues" evidence="1">
    <location>
        <begin position="196"/>
        <end position="206"/>
    </location>
</feature>
<feature type="compositionally biased region" description="Basic and acidic residues" evidence="1">
    <location>
        <begin position="124"/>
        <end position="143"/>
    </location>
</feature>
<dbReference type="SUPFAM" id="SSF57701">
    <property type="entry name" value="Zn2/Cys6 DNA-binding domain"/>
    <property type="match status" value="1"/>
</dbReference>
<evidence type="ECO:0008006" key="4">
    <source>
        <dbReference type="Google" id="ProtNLM"/>
    </source>
</evidence>
<dbReference type="HOGENOM" id="CLU_103050_0_0_1"/>
<sequence>MTDLQLPTYMLAWKASKDVIRMEEVPADDPRRTVRGFEPDKKFDRPAPKFAFDDPFEEEEDCLPKVTHYWRARGQERTQCESRYRELLGAEEAAASWKRMEEAAKALKKAQEQEAMQALEKEEEVEKTKEKELEKEKGKEKEAGLSGSVKGKGKEKEKEKEAGPSGSAKGKAAKEVPKTPKKSTPKKSKHDVHSESEEEEEEEDDTDKPQSCIYCMKKKIPCVPQSGKKVCVACMWRKMKCEFFDKTVWAVKEGSEKVAEAVRELTKLEWR</sequence>
<organism evidence="2 3">
    <name type="scientific">Sphaerobolus stellatus (strain SS14)</name>
    <dbReference type="NCBI Taxonomy" id="990650"/>
    <lineage>
        <taxon>Eukaryota</taxon>
        <taxon>Fungi</taxon>
        <taxon>Dikarya</taxon>
        <taxon>Basidiomycota</taxon>
        <taxon>Agaricomycotina</taxon>
        <taxon>Agaricomycetes</taxon>
        <taxon>Phallomycetidae</taxon>
        <taxon>Geastrales</taxon>
        <taxon>Sphaerobolaceae</taxon>
        <taxon>Sphaerobolus</taxon>
    </lineage>
</organism>
<evidence type="ECO:0000313" key="3">
    <source>
        <dbReference type="Proteomes" id="UP000054279"/>
    </source>
</evidence>
<evidence type="ECO:0000256" key="1">
    <source>
        <dbReference type="SAM" id="MobiDB-lite"/>
    </source>
</evidence>
<dbReference type="InterPro" id="IPR036864">
    <property type="entry name" value="Zn2-C6_fun-type_DNA-bd_sf"/>
</dbReference>
<dbReference type="EMBL" id="KN837193">
    <property type="protein sequence ID" value="KIJ35056.1"/>
    <property type="molecule type" value="Genomic_DNA"/>
</dbReference>
<feature type="compositionally biased region" description="Basic residues" evidence="1">
    <location>
        <begin position="179"/>
        <end position="190"/>
    </location>
</feature>
<evidence type="ECO:0000313" key="2">
    <source>
        <dbReference type="EMBL" id="KIJ35056.1"/>
    </source>
</evidence>
<accession>A0A0C9VCJ2</accession>
<keyword evidence="3" id="KW-1185">Reference proteome</keyword>
<dbReference type="Proteomes" id="UP000054279">
    <property type="component" value="Unassembled WGS sequence"/>
</dbReference>
<reference evidence="2 3" key="1">
    <citation type="submission" date="2014-06" db="EMBL/GenBank/DDBJ databases">
        <title>Evolutionary Origins and Diversification of the Mycorrhizal Mutualists.</title>
        <authorList>
            <consortium name="DOE Joint Genome Institute"/>
            <consortium name="Mycorrhizal Genomics Consortium"/>
            <person name="Kohler A."/>
            <person name="Kuo A."/>
            <person name="Nagy L.G."/>
            <person name="Floudas D."/>
            <person name="Copeland A."/>
            <person name="Barry K.W."/>
            <person name="Cichocki N."/>
            <person name="Veneault-Fourrey C."/>
            <person name="LaButti K."/>
            <person name="Lindquist E.A."/>
            <person name="Lipzen A."/>
            <person name="Lundell T."/>
            <person name="Morin E."/>
            <person name="Murat C."/>
            <person name="Riley R."/>
            <person name="Ohm R."/>
            <person name="Sun H."/>
            <person name="Tunlid A."/>
            <person name="Henrissat B."/>
            <person name="Grigoriev I.V."/>
            <person name="Hibbett D.S."/>
            <person name="Martin F."/>
        </authorList>
    </citation>
    <scope>NUCLEOTIDE SEQUENCE [LARGE SCALE GENOMIC DNA]</scope>
    <source>
        <strain evidence="2 3">SS14</strain>
    </source>
</reference>
<protein>
    <recommendedName>
        <fullName evidence="4">Zn(2)-C6 fungal-type domain-containing protein</fullName>
    </recommendedName>
</protein>
<dbReference type="GO" id="GO:0008270">
    <property type="term" value="F:zinc ion binding"/>
    <property type="evidence" value="ECO:0007669"/>
    <property type="project" value="InterPro"/>
</dbReference>
<feature type="compositionally biased region" description="Basic and acidic residues" evidence="1">
    <location>
        <begin position="152"/>
        <end position="162"/>
    </location>
</feature>
<dbReference type="AlphaFoldDB" id="A0A0C9VCJ2"/>
<proteinExistence type="predicted"/>
<name>A0A0C9VCJ2_SPHS4</name>
<feature type="region of interest" description="Disordered" evidence="1">
    <location>
        <begin position="94"/>
        <end position="208"/>
    </location>
</feature>
<feature type="compositionally biased region" description="Basic and acidic residues" evidence="1">
    <location>
        <begin position="98"/>
        <end position="112"/>
    </location>
</feature>
<dbReference type="GO" id="GO:0000981">
    <property type="term" value="F:DNA-binding transcription factor activity, RNA polymerase II-specific"/>
    <property type="evidence" value="ECO:0007669"/>
    <property type="project" value="InterPro"/>
</dbReference>
<gene>
    <name evidence="2" type="ORF">M422DRAFT_262800</name>
</gene>